<dbReference type="InterPro" id="IPR003607">
    <property type="entry name" value="HD/PDEase_dom"/>
</dbReference>
<protein>
    <submittedName>
        <fullName evidence="3">HDIG domain-containing protein</fullName>
    </submittedName>
</protein>
<proteinExistence type="predicted"/>
<evidence type="ECO:0000313" key="3">
    <source>
        <dbReference type="EMBL" id="MBS2099038.1"/>
    </source>
</evidence>
<feature type="transmembrane region" description="Helical" evidence="1">
    <location>
        <begin position="370"/>
        <end position="393"/>
    </location>
</feature>
<dbReference type="RefSeq" id="WP_212216278.1">
    <property type="nucleotide sequence ID" value="NZ_JAGUCO010000007.1"/>
</dbReference>
<dbReference type="Pfam" id="PF07698">
    <property type="entry name" value="7TM-7TMR_HD"/>
    <property type="match status" value="1"/>
</dbReference>
<dbReference type="NCBIfam" id="TIGR00277">
    <property type="entry name" value="HDIG"/>
    <property type="match status" value="1"/>
</dbReference>
<organism evidence="3 4">
    <name type="scientific">Carboxylicivirga linearis</name>
    <dbReference type="NCBI Taxonomy" id="1628157"/>
    <lineage>
        <taxon>Bacteria</taxon>
        <taxon>Pseudomonadati</taxon>
        <taxon>Bacteroidota</taxon>
        <taxon>Bacteroidia</taxon>
        <taxon>Marinilabiliales</taxon>
        <taxon>Marinilabiliaceae</taxon>
        <taxon>Carboxylicivirga</taxon>
    </lineage>
</organism>
<keyword evidence="1" id="KW-1133">Transmembrane helix</keyword>
<name>A0ABS5JW06_9BACT</name>
<evidence type="ECO:0000259" key="2">
    <source>
        <dbReference type="PROSITE" id="PS51831"/>
    </source>
</evidence>
<dbReference type="PANTHER" id="PTHR36442">
    <property type="entry name" value="CYCLIC-DI-AMP PHOSPHODIESTERASE PGPH"/>
    <property type="match status" value="1"/>
</dbReference>
<dbReference type="EMBL" id="JAGUCO010000007">
    <property type="protein sequence ID" value="MBS2099038.1"/>
    <property type="molecule type" value="Genomic_DNA"/>
</dbReference>
<feature type="transmembrane region" description="Helical" evidence="1">
    <location>
        <begin position="12"/>
        <end position="33"/>
    </location>
</feature>
<dbReference type="InterPro" id="IPR052722">
    <property type="entry name" value="PgpH_phosphodiesterase"/>
</dbReference>
<dbReference type="CDD" id="cd00077">
    <property type="entry name" value="HDc"/>
    <property type="match status" value="1"/>
</dbReference>
<accession>A0ABS5JW06</accession>
<evidence type="ECO:0000313" key="4">
    <source>
        <dbReference type="Proteomes" id="UP000708576"/>
    </source>
</evidence>
<dbReference type="InterPro" id="IPR011624">
    <property type="entry name" value="Metal-dep_PHydrolase_7TM_extra"/>
</dbReference>
<dbReference type="PANTHER" id="PTHR36442:SF1">
    <property type="entry name" value="CYCLIC-DI-AMP PHOSPHODIESTERASE PGPH"/>
    <property type="match status" value="1"/>
</dbReference>
<dbReference type="SMART" id="SM00471">
    <property type="entry name" value="HDc"/>
    <property type="match status" value="1"/>
</dbReference>
<feature type="transmembrane region" description="Helical" evidence="1">
    <location>
        <begin position="447"/>
        <end position="468"/>
    </location>
</feature>
<comment type="caution">
    <text evidence="3">The sequence shown here is derived from an EMBL/GenBank/DDBJ whole genome shotgun (WGS) entry which is preliminary data.</text>
</comment>
<sequence>MLERFPHFKSKYFHPLVRVIFFMIAIGIVTYLLPKTGKFGYEYISGLPWKHQTLIAPFDFPIYKTNAELKIENDSLITHYRPYFYKDTTKKREVLARFEKDFNKTVSSQKSKYPNLSKSYNKDTSYFGFIKKAIKEGLGSIYNSGIILLPDQYIGVEDDFELMLVTGGYAEPYALSEMYLQTQAYQNVSTTAIRAIVGDAGVIDQQLTQFITDLELNNYIEPNIIYDEERNPKEIANLQENISLTSGRVLAGQRIIDQGEIVKDNTVKVLDSLRKSYESKLSTSSNYYFILAGQLLMVTLIFITILLFLYYFRNDVFKSINSIGFILLITLIMVGLASLEKVFEDFPFYIIPFAILPIIIRTFFDSRLAFFMYVVTILISAFFTENSFEFVFIQIPAGLVALFSLFRMVRRSHIVRAAILITITYSLFYIALSLWREGDFTSINVKMFIYFGINGIMLLMVYPLIWIFERLFGFLSDVTLVELSDTNHPILRKMAEACPGTFQHSIQVGNLAQEVAYRLNANPALVRAGAMYHDIGKMASPMYFTENQAEGLNPHSELTYEESARVVVNHIENGVKMALKQKLPKQIIDFITTHQGTTKTWYFYNSFINDNPDKEADVSIFTYPGPTPFTKETAILMMADSIEAASRSLKKYTDDEIDKLVEKIIDKQIEEDQFINAPITFAEITEAKEVFKTKLKNIYHARIEYPKIKKKKQKKEL</sequence>
<dbReference type="SUPFAM" id="SSF109604">
    <property type="entry name" value="HD-domain/PDEase-like"/>
    <property type="match status" value="1"/>
</dbReference>
<feature type="domain" description="HD" evidence="2">
    <location>
        <begin position="501"/>
        <end position="645"/>
    </location>
</feature>
<feature type="transmembrane region" description="Helical" evidence="1">
    <location>
        <begin position="287"/>
        <end position="313"/>
    </location>
</feature>
<keyword evidence="1" id="KW-0472">Membrane</keyword>
<feature type="transmembrane region" description="Helical" evidence="1">
    <location>
        <begin position="414"/>
        <end position="435"/>
    </location>
</feature>
<dbReference type="PROSITE" id="PS51831">
    <property type="entry name" value="HD"/>
    <property type="match status" value="1"/>
</dbReference>
<dbReference type="InterPro" id="IPR006675">
    <property type="entry name" value="HDIG_dom"/>
</dbReference>
<keyword evidence="1" id="KW-0812">Transmembrane</keyword>
<dbReference type="Gene3D" id="1.10.3210.10">
    <property type="entry name" value="Hypothetical protein af1432"/>
    <property type="match status" value="1"/>
</dbReference>
<dbReference type="InterPro" id="IPR006674">
    <property type="entry name" value="HD_domain"/>
</dbReference>
<feature type="transmembrane region" description="Helical" evidence="1">
    <location>
        <begin position="319"/>
        <end position="339"/>
    </location>
</feature>
<dbReference type="Pfam" id="PF01966">
    <property type="entry name" value="HD"/>
    <property type="match status" value="1"/>
</dbReference>
<reference evidence="3 4" key="1">
    <citation type="journal article" date="2015" name="Int. J. Syst. Evol. Microbiol.">
        <title>Carboxylicivirga linearis sp. nov., isolated from a sea cucumber culture pond.</title>
        <authorList>
            <person name="Wang F.Q."/>
            <person name="Zhou Y.X."/>
            <person name="Lin X.Z."/>
            <person name="Chen G.J."/>
            <person name="Du Z.J."/>
        </authorList>
    </citation>
    <scope>NUCLEOTIDE SEQUENCE [LARGE SCALE GENOMIC DNA]</scope>
    <source>
        <strain evidence="3 4">FB218</strain>
    </source>
</reference>
<evidence type="ECO:0000256" key="1">
    <source>
        <dbReference type="SAM" id="Phobius"/>
    </source>
</evidence>
<dbReference type="Pfam" id="PF07697">
    <property type="entry name" value="7TMR-HDED"/>
    <property type="match status" value="1"/>
</dbReference>
<dbReference type="Proteomes" id="UP000708576">
    <property type="component" value="Unassembled WGS sequence"/>
</dbReference>
<gene>
    <name evidence="3" type="ORF">KEM10_12170</name>
</gene>
<keyword evidence="4" id="KW-1185">Reference proteome</keyword>
<feature type="transmembrane region" description="Helical" evidence="1">
    <location>
        <begin position="346"/>
        <end position="364"/>
    </location>
</feature>
<dbReference type="InterPro" id="IPR011621">
    <property type="entry name" value="Metal-dep_PHydrolase_7TM_intra"/>
</dbReference>